<accession>A0ABR3DMH4</accession>
<dbReference type="EMBL" id="JAVLET010000002">
    <property type="protein sequence ID" value="KAL0473865.1"/>
    <property type="molecule type" value="Genomic_DNA"/>
</dbReference>
<gene>
    <name evidence="1" type="ORF">QR685DRAFT_569875</name>
</gene>
<sequence>MFHVALNGAEWNSKLPEIDPFQTFPDLNGLLPSYRHEQSQQQPTCTIHPSVLETLLEIANGPSSKMLPWFIVDVWMGSRHRTAAVNQIDVSCQLGSPDGVTHGPSQII</sequence>
<evidence type="ECO:0000313" key="2">
    <source>
        <dbReference type="Proteomes" id="UP001451303"/>
    </source>
</evidence>
<comment type="caution">
    <text evidence="1">The sequence shown here is derived from an EMBL/GenBank/DDBJ whole genome shotgun (WGS) entry which is preliminary data.</text>
</comment>
<name>A0ABR3DMH4_NEUIN</name>
<organism evidence="1 2">
    <name type="scientific">Neurospora intermedia</name>
    <dbReference type="NCBI Taxonomy" id="5142"/>
    <lineage>
        <taxon>Eukaryota</taxon>
        <taxon>Fungi</taxon>
        <taxon>Dikarya</taxon>
        <taxon>Ascomycota</taxon>
        <taxon>Pezizomycotina</taxon>
        <taxon>Sordariomycetes</taxon>
        <taxon>Sordariomycetidae</taxon>
        <taxon>Sordariales</taxon>
        <taxon>Sordariaceae</taxon>
        <taxon>Neurospora</taxon>
    </lineage>
</organism>
<dbReference type="Proteomes" id="UP001451303">
    <property type="component" value="Unassembled WGS sequence"/>
</dbReference>
<reference evidence="1 2" key="1">
    <citation type="submission" date="2023-09" db="EMBL/GenBank/DDBJ databases">
        <title>Multi-omics analysis of a traditional fermented food reveals byproduct-associated fungal strains for waste-to-food upcycling.</title>
        <authorList>
            <consortium name="Lawrence Berkeley National Laboratory"/>
            <person name="Rekdal V.M."/>
            <person name="Villalobos-Escobedo J.M."/>
            <person name="Rodriguez-Valeron N."/>
            <person name="Garcia M.O."/>
            <person name="Vasquez D.P."/>
            <person name="Damayanti I."/>
            <person name="Sorensen P.M."/>
            <person name="Baidoo E.E."/>
            <person name="De Carvalho A.C."/>
            <person name="Riley R."/>
            <person name="Lipzen A."/>
            <person name="He G."/>
            <person name="Yan M."/>
            <person name="Haridas S."/>
            <person name="Daum C."/>
            <person name="Yoshinaga Y."/>
            <person name="Ng V."/>
            <person name="Grigoriev I.V."/>
            <person name="Munk R."/>
            <person name="Nuraida L."/>
            <person name="Wijaya C.H."/>
            <person name="Morales P.-C."/>
            <person name="Keasling J.D."/>
        </authorList>
    </citation>
    <scope>NUCLEOTIDE SEQUENCE [LARGE SCALE GENOMIC DNA]</scope>
    <source>
        <strain evidence="1 2">FGSC 2613</strain>
    </source>
</reference>
<proteinExistence type="predicted"/>
<keyword evidence="2" id="KW-1185">Reference proteome</keyword>
<evidence type="ECO:0000313" key="1">
    <source>
        <dbReference type="EMBL" id="KAL0473865.1"/>
    </source>
</evidence>
<protein>
    <submittedName>
        <fullName evidence="1">Uncharacterized protein</fullName>
    </submittedName>
</protein>